<keyword evidence="2" id="KW-1185">Reference proteome</keyword>
<name>A0ABY5Q5P2_9ACTN</name>
<accession>A0ABY5Q5P2</accession>
<evidence type="ECO:0000313" key="2">
    <source>
        <dbReference type="Proteomes" id="UP001057738"/>
    </source>
</evidence>
<evidence type="ECO:0000313" key="1">
    <source>
        <dbReference type="EMBL" id="UUY51751.1"/>
    </source>
</evidence>
<sequence>MANPGGAELLYWPDTCTGIGDYLLRALPNTRVGLLRADAPRTAEASVSGILYVWPQASR</sequence>
<dbReference type="RefSeq" id="WP_257857694.1">
    <property type="nucleotide sequence ID" value="NZ_CP102514.1"/>
</dbReference>
<dbReference type="Proteomes" id="UP001057738">
    <property type="component" value="Chromosome"/>
</dbReference>
<dbReference type="GeneID" id="95578475"/>
<reference evidence="1" key="1">
    <citation type="submission" date="2022-08" db="EMBL/GenBank/DDBJ databases">
        <authorList>
            <person name="Tian L."/>
        </authorList>
    </citation>
    <scope>NUCLEOTIDE SEQUENCE</scope>
    <source>
        <strain evidence="1">CM253</strain>
    </source>
</reference>
<dbReference type="EMBL" id="CP102514">
    <property type="protein sequence ID" value="UUY51751.1"/>
    <property type="molecule type" value="Genomic_DNA"/>
</dbReference>
<protein>
    <submittedName>
        <fullName evidence="1">Uncharacterized protein</fullName>
    </submittedName>
</protein>
<gene>
    <name evidence="1" type="ORF">NRK68_33605</name>
</gene>
<proteinExistence type="predicted"/>
<organism evidence="1 2">
    <name type="scientific">Streptomyces yangpuensis</name>
    <dbReference type="NCBI Taxonomy" id="1648182"/>
    <lineage>
        <taxon>Bacteria</taxon>
        <taxon>Bacillati</taxon>
        <taxon>Actinomycetota</taxon>
        <taxon>Actinomycetes</taxon>
        <taxon>Kitasatosporales</taxon>
        <taxon>Streptomycetaceae</taxon>
        <taxon>Streptomyces</taxon>
    </lineage>
</organism>